<name>A0A3N0ISS0_9ACTN</name>
<proteinExistence type="predicted"/>
<dbReference type="Proteomes" id="UP000270112">
    <property type="component" value="Unassembled WGS sequence"/>
</dbReference>
<organism evidence="2 4">
    <name type="scientific">Eggerthella sinensis</name>
    <dbReference type="NCBI Taxonomy" id="242230"/>
    <lineage>
        <taxon>Bacteria</taxon>
        <taxon>Bacillati</taxon>
        <taxon>Actinomycetota</taxon>
        <taxon>Coriobacteriia</taxon>
        <taxon>Eggerthellales</taxon>
        <taxon>Eggerthellaceae</taxon>
        <taxon>Eggerthella</taxon>
    </lineage>
</organism>
<dbReference type="EMBL" id="PPTT01000004">
    <property type="protein sequence ID" value="RDB70686.1"/>
    <property type="molecule type" value="Genomic_DNA"/>
</dbReference>
<dbReference type="AlphaFoldDB" id="A0A3N0ISS0"/>
<dbReference type="RefSeq" id="WP_114545236.1">
    <property type="nucleotide sequence ID" value="NZ_PPTT01000004.1"/>
</dbReference>
<gene>
    <name evidence="1" type="ORF">C1876_02945</name>
    <name evidence="2" type="ORF">DMP09_16800</name>
</gene>
<sequence length="102" mass="11811">MSEYTVEQYAIERAGVQWDDQSERDVRGFDSEDEARTFFDEVDVRQDWLDERGASGPEAVRKKYMACELCRSVVDDDGYTVDADVVKYKEYGQADFDAEERG</sequence>
<evidence type="ECO:0000313" key="2">
    <source>
        <dbReference type="EMBL" id="RNM39382.1"/>
    </source>
</evidence>
<protein>
    <submittedName>
        <fullName evidence="2">Uncharacterized protein</fullName>
    </submittedName>
</protein>
<reference evidence="1 3" key="1">
    <citation type="journal article" date="2018" name="Elife">
        <title>Discovery and characterization of a prevalent human gut bacterial enzyme sufficient for the inactivation of a family of plant toxins.</title>
        <authorList>
            <person name="Koppel N."/>
            <person name="Bisanz J.E."/>
            <person name="Pandelia M.E."/>
            <person name="Turnbaugh P.J."/>
            <person name="Balskus E.P."/>
        </authorList>
    </citation>
    <scope>NUCLEOTIDE SEQUENCE [LARGE SCALE GENOMIC DNA]</scope>
    <source>
        <strain evidence="1 3">DSM 16107</strain>
    </source>
</reference>
<comment type="caution">
    <text evidence="2">The sequence shown here is derived from an EMBL/GenBank/DDBJ whole genome shotgun (WGS) entry which is preliminary data.</text>
</comment>
<keyword evidence="3" id="KW-1185">Reference proteome</keyword>
<accession>A0A3N0ISS0</accession>
<reference evidence="4" key="2">
    <citation type="submission" date="2018-05" db="EMBL/GenBank/DDBJ databases">
        <title>Genome Sequencing of selected type strains of the family Eggerthellaceae.</title>
        <authorList>
            <person name="Danylec N."/>
            <person name="Stoll D.A."/>
            <person name="Doetsch A."/>
            <person name="Huch M."/>
        </authorList>
    </citation>
    <scope>NUCLEOTIDE SEQUENCE [LARGE SCALE GENOMIC DNA]</scope>
    <source>
        <strain evidence="4">DSM 16107</strain>
    </source>
</reference>
<reference evidence="2" key="3">
    <citation type="journal article" date="2019" name="Microbiol. Resour. Announc.">
        <title>Draft Genome Sequences of Type Strains of Gordonibacter faecihominis, Paraeggerthella hongkongensis, Parvibacter caecicola,Slackia equolifaciens, Slackia faecicanis, and Slackia isoflavoniconvertens.</title>
        <authorList>
            <person name="Danylec N."/>
            <person name="Stoll D.A."/>
            <person name="Dotsch A."/>
            <person name="Huch M."/>
        </authorList>
    </citation>
    <scope>NUCLEOTIDE SEQUENCE</scope>
    <source>
        <strain evidence="2">DSM 16107</strain>
    </source>
</reference>
<dbReference type="EMBL" id="QICC01000129">
    <property type="protein sequence ID" value="RNM39382.1"/>
    <property type="molecule type" value="Genomic_DNA"/>
</dbReference>
<evidence type="ECO:0000313" key="3">
    <source>
        <dbReference type="Proteomes" id="UP000253817"/>
    </source>
</evidence>
<evidence type="ECO:0000313" key="4">
    <source>
        <dbReference type="Proteomes" id="UP000270112"/>
    </source>
</evidence>
<evidence type="ECO:0000313" key="1">
    <source>
        <dbReference type="EMBL" id="RDB70686.1"/>
    </source>
</evidence>
<dbReference type="Proteomes" id="UP000253817">
    <property type="component" value="Unassembled WGS sequence"/>
</dbReference>